<evidence type="ECO:0000313" key="5">
    <source>
        <dbReference type="EMBL" id="KAL3518473.1"/>
    </source>
</evidence>
<dbReference type="InterPro" id="IPR011989">
    <property type="entry name" value="ARM-like"/>
</dbReference>
<dbReference type="PANTHER" id="PTHR23424">
    <property type="entry name" value="SERUM AMYLOID A"/>
    <property type="match status" value="1"/>
</dbReference>
<proteinExistence type="inferred from homology"/>
<reference evidence="5 6" key="1">
    <citation type="submission" date="2024-11" db="EMBL/GenBank/DDBJ databases">
        <title>A near-complete genome assembly of Cinchona calisaya.</title>
        <authorList>
            <person name="Lian D.C."/>
            <person name="Zhao X.W."/>
            <person name="Wei L."/>
        </authorList>
    </citation>
    <scope>NUCLEOTIDE SEQUENCE [LARGE SCALE GENOMIC DNA]</scope>
    <source>
        <tissue evidence="5">Nenye</tissue>
    </source>
</reference>
<dbReference type="AlphaFoldDB" id="A0ABD2ZGD8"/>
<dbReference type="Gene3D" id="1.25.10.10">
    <property type="entry name" value="Leucine-rich Repeat Variant"/>
    <property type="match status" value="1"/>
</dbReference>
<evidence type="ECO:0008006" key="7">
    <source>
        <dbReference type="Google" id="ProtNLM"/>
    </source>
</evidence>
<sequence length="539" mass="59834">MAPSSIISGGDDGSAEEEEVQPQAHHHPYAPPHELFDISTTVDPSYIISLIRKLLPLENSNPSLGSQVHDSQGSRTENGARITVSPFNGGELQPCAGSENEVRDAVENIVEAHCLPGLTEDVLQHQQKHQTISGGEAAWEEHGCTLWDLAANETHAELMVENLILEVLLANLIVSQSARITEISLGIIGNLACHEVSRKKIGSTNGLIKTIMDQLFLDDVPCLCEALRLITLCFQGGEGIIWREALTPEHILSRILWISENTLNLQLIEKSVGLLLAILASEREVATVLLPPLMKLCLPSLLINLFAFEMSKLTEERMPKRYPVLDIILQAIEALSATNDFSSYICSNKELFKLLNDLIKLPDKIEVSSSCVTAAVLVANILTDFEYLASEISQDSGFLQGIFDIIPFAYDDMEAKSALWRILERLLICIEVGELNKSSLRPYVSILVNKSDTIEEELVDIQVHDASEEDETFTNVANRNARTRVLRRISDILKQWKFLKAQVKEASLLEDSFVNEADVDKLLNYCCKCLECDKTSSFV</sequence>
<dbReference type="GO" id="GO:0005634">
    <property type="term" value="C:nucleus"/>
    <property type="evidence" value="ECO:0007669"/>
    <property type="project" value="UniProtKB-SubCell"/>
</dbReference>
<evidence type="ECO:0000313" key="6">
    <source>
        <dbReference type="Proteomes" id="UP001630127"/>
    </source>
</evidence>
<dbReference type="EMBL" id="JBJUIK010000009">
    <property type="protein sequence ID" value="KAL3518473.1"/>
    <property type="molecule type" value="Genomic_DNA"/>
</dbReference>
<dbReference type="InterPro" id="IPR016024">
    <property type="entry name" value="ARM-type_fold"/>
</dbReference>
<comment type="similarity">
    <text evidence="3">Belongs to the SAAL1 family.</text>
</comment>
<evidence type="ECO:0000256" key="2">
    <source>
        <dbReference type="ARBA" id="ARBA00023242"/>
    </source>
</evidence>
<dbReference type="Proteomes" id="UP001630127">
    <property type="component" value="Unassembled WGS sequence"/>
</dbReference>
<comment type="caution">
    <text evidence="5">The sequence shown here is derived from an EMBL/GenBank/DDBJ whole genome shotgun (WGS) entry which is preliminary data.</text>
</comment>
<gene>
    <name evidence="5" type="ORF">ACH5RR_021062</name>
</gene>
<evidence type="ECO:0000256" key="4">
    <source>
        <dbReference type="SAM" id="MobiDB-lite"/>
    </source>
</evidence>
<dbReference type="SUPFAM" id="SSF48371">
    <property type="entry name" value="ARM repeat"/>
    <property type="match status" value="1"/>
</dbReference>
<evidence type="ECO:0000256" key="1">
    <source>
        <dbReference type="ARBA" id="ARBA00004123"/>
    </source>
</evidence>
<dbReference type="InterPro" id="IPR052464">
    <property type="entry name" value="Synovial_Prolif_Regulator"/>
</dbReference>
<dbReference type="PANTHER" id="PTHR23424:SF23">
    <property type="entry name" value="PROTEIN SAAL1"/>
    <property type="match status" value="1"/>
</dbReference>
<comment type="subcellular location">
    <subcellularLocation>
        <location evidence="1">Nucleus</location>
    </subcellularLocation>
</comment>
<feature type="region of interest" description="Disordered" evidence="4">
    <location>
        <begin position="1"/>
        <end position="36"/>
    </location>
</feature>
<name>A0ABD2ZGD8_9GENT</name>
<keyword evidence="2" id="KW-0539">Nucleus</keyword>
<organism evidence="5 6">
    <name type="scientific">Cinchona calisaya</name>
    <dbReference type="NCBI Taxonomy" id="153742"/>
    <lineage>
        <taxon>Eukaryota</taxon>
        <taxon>Viridiplantae</taxon>
        <taxon>Streptophyta</taxon>
        <taxon>Embryophyta</taxon>
        <taxon>Tracheophyta</taxon>
        <taxon>Spermatophyta</taxon>
        <taxon>Magnoliopsida</taxon>
        <taxon>eudicotyledons</taxon>
        <taxon>Gunneridae</taxon>
        <taxon>Pentapetalae</taxon>
        <taxon>asterids</taxon>
        <taxon>lamiids</taxon>
        <taxon>Gentianales</taxon>
        <taxon>Rubiaceae</taxon>
        <taxon>Cinchonoideae</taxon>
        <taxon>Cinchoneae</taxon>
        <taxon>Cinchona</taxon>
    </lineage>
</organism>
<evidence type="ECO:0000256" key="3">
    <source>
        <dbReference type="ARBA" id="ARBA00038401"/>
    </source>
</evidence>
<protein>
    <recommendedName>
        <fullName evidence="7">ARM repeat superfamily protein</fullName>
    </recommendedName>
</protein>
<accession>A0ABD2ZGD8</accession>
<keyword evidence="6" id="KW-1185">Reference proteome</keyword>